<dbReference type="InterPro" id="IPR029787">
    <property type="entry name" value="Nucleotide_cyclase"/>
</dbReference>
<dbReference type="SMART" id="SM00091">
    <property type="entry name" value="PAS"/>
    <property type="match status" value="1"/>
</dbReference>
<dbReference type="CDD" id="cd07302">
    <property type="entry name" value="CHD"/>
    <property type="match status" value="1"/>
</dbReference>
<dbReference type="PANTHER" id="PTHR43642">
    <property type="entry name" value="HYBRID SIGNAL TRANSDUCTION HISTIDINE KINASE G"/>
    <property type="match status" value="1"/>
</dbReference>
<evidence type="ECO:0000256" key="1">
    <source>
        <dbReference type="ARBA" id="ARBA00004167"/>
    </source>
</evidence>
<dbReference type="InterPro" id="IPR041664">
    <property type="entry name" value="AAA_16"/>
</dbReference>
<feature type="domain" description="PAS" evidence="3">
    <location>
        <begin position="1514"/>
        <end position="1550"/>
    </location>
</feature>
<evidence type="ECO:0000259" key="4">
    <source>
        <dbReference type="PROSITE" id="PS50113"/>
    </source>
</evidence>
<name>A0A3S1BY08_ANAVA</name>
<dbReference type="GO" id="GO:0016020">
    <property type="term" value="C:membrane"/>
    <property type="evidence" value="ECO:0007669"/>
    <property type="project" value="UniProtKB-SubCell"/>
</dbReference>
<dbReference type="PROSITE" id="PS50125">
    <property type="entry name" value="GUANYLATE_CYCLASE_2"/>
    <property type="match status" value="1"/>
</dbReference>
<dbReference type="SUPFAM" id="SSF55785">
    <property type="entry name" value="PYP-like sensor domain (PAS domain)"/>
    <property type="match status" value="1"/>
</dbReference>
<evidence type="ECO:0000259" key="5">
    <source>
        <dbReference type="PROSITE" id="PS50125"/>
    </source>
</evidence>
<dbReference type="InterPro" id="IPR029016">
    <property type="entry name" value="GAF-like_dom_sf"/>
</dbReference>
<keyword evidence="6" id="KW-0808">Transferase</keyword>
<dbReference type="InterPro" id="IPR008271">
    <property type="entry name" value="Ser/Thr_kinase_AS"/>
</dbReference>
<dbReference type="InterPro" id="IPR027417">
    <property type="entry name" value="P-loop_NTPase"/>
</dbReference>
<keyword evidence="6" id="KW-0418">Kinase</keyword>
<dbReference type="Gene3D" id="3.30.450.40">
    <property type="match status" value="1"/>
</dbReference>
<feature type="domain" description="PAC" evidence="4">
    <location>
        <begin position="1584"/>
        <end position="1641"/>
    </location>
</feature>
<dbReference type="EMBL" id="RSCM01000020">
    <property type="protein sequence ID" value="RUS93247.1"/>
    <property type="molecule type" value="Genomic_DNA"/>
</dbReference>
<feature type="domain" description="Protein kinase" evidence="2">
    <location>
        <begin position="7"/>
        <end position="267"/>
    </location>
</feature>
<dbReference type="SUPFAM" id="SSF55073">
    <property type="entry name" value="Nucleotide cyclase"/>
    <property type="match status" value="1"/>
</dbReference>
<dbReference type="GO" id="GO:0009882">
    <property type="term" value="F:blue light photoreceptor activity"/>
    <property type="evidence" value="ECO:0007669"/>
    <property type="project" value="UniProtKB-ARBA"/>
</dbReference>
<dbReference type="InterPro" id="IPR000700">
    <property type="entry name" value="PAS-assoc_C"/>
</dbReference>
<dbReference type="GO" id="GO:0009190">
    <property type="term" value="P:cyclic nucleotide biosynthetic process"/>
    <property type="evidence" value="ECO:0007669"/>
    <property type="project" value="InterPro"/>
</dbReference>
<evidence type="ECO:0000313" key="7">
    <source>
        <dbReference type="Proteomes" id="UP000276103"/>
    </source>
</evidence>
<dbReference type="CDD" id="cd00130">
    <property type="entry name" value="PAS"/>
    <property type="match status" value="1"/>
</dbReference>
<dbReference type="Gene3D" id="3.30.450.20">
    <property type="entry name" value="PAS domain"/>
    <property type="match status" value="1"/>
</dbReference>
<dbReference type="GO" id="GO:0006355">
    <property type="term" value="P:regulation of DNA-templated transcription"/>
    <property type="evidence" value="ECO:0007669"/>
    <property type="project" value="InterPro"/>
</dbReference>
<dbReference type="Gene3D" id="3.30.70.1230">
    <property type="entry name" value="Nucleotide cyclase"/>
    <property type="match status" value="1"/>
</dbReference>
<keyword evidence="7" id="KW-1185">Reference proteome</keyword>
<evidence type="ECO:0000259" key="3">
    <source>
        <dbReference type="PROSITE" id="PS50112"/>
    </source>
</evidence>
<dbReference type="InterPro" id="IPR035965">
    <property type="entry name" value="PAS-like_dom_sf"/>
</dbReference>
<dbReference type="InterPro" id="IPR000014">
    <property type="entry name" value="PAS"/>
</dbReference>
<dbReference type="SMART" id="SM00044">
    <property type="entry name" value="CYCc"/>
    <property type="match status" value="1"/>
</dbReference>
<dbReference type="GO" id="GO:0005524">
    <property type="term" value="F:ATP binding"/>
    <property type="evidence" value="ECO:0007669"/>
    <property type="project" value="InterPro"/>
</dbReference>
<dbReference type="Pfam" id="PF00989">
    <property type="entry name" value="PAS"/>
    <property type="match status" value="1"/>
</dbReference>
<dbReference type="InterPro" id="IPR003018">
    <property type="entry name" value="GAF"/>
</dbReference>
<dbReference type="InterPro" id="IPR000719">
    <property type="entry name" value="Prot_kinase_dom"/>
</dbReference>
<accession>A0A3S1BY08</accession>
<protein>
    <submittedName>
        <fullName evidence="6">Serine/threonine protein kinase</fullName>
    </submittedName>
</protein>
<dbReference type="SMART" id="SM00220">
    <property type="entry name" value="S_TKc"/>
    <property type="match status" value="1"/>
</dbReference>
<dbReference type="Proteomes" id="UP000276103">
    <property type="component" value="Unassembled WGS sequence"/>
</dbReference>
<dbReference type="CDD" id="cd14014">
    <property type="entry name" value="STKc_PknB_like"/>
    <property type="match status" value="1"/>
</dbReference>
<dbReference type="PROSITE" id="PS50011">
    <property type="entry name" value="PROTEIN_KINASE_DOM"/>
    <property type="match status" value="1"/>
</dbReference>
<dbReference type="PANTHER" id="PTHR43642:SF1">
    <property type="entry name" value="HYBRID SIGNAL TRANSDUCTION HISTIDINE KINASE G"/>
    <property type="match status" value="1"/>
</dbReference>
<dbReference type="NCBIfam" id="TIGR00229">
    <property type="entry name" value="sensory_box"/>
    <property type="match status" value="1"/>
</dbReference>
<dbReference type="InterPro" id="IPR053159">
    <property type="entry name" value="Hybrid_Histidine_Kinase"/>
</dbReference>
<evidence type="ECO:0000313" key="6">
    <source>
        <dbReference type="EMBL" id="RUS93247.1"/>
    </source>
</evidence>
<dbReference type="InterPro" id="IPR013767">
    <property type="entry name" value="PAS_fold"/>
</dbReference>
<comment type="subcellular location">
    <subcellularLocation>
        <location evidence="1">Membrane</location>
        <topology evidence="1">Single-pass membrane protein</topology>
    </subcellularLocation>
</comment>
<evidence type="ECO:0000259" key="2">
    <source>
        <dbReference type="PROSITE" id="PS50011"/>
    </source>
</evidence>
<proteinExistence type="predicted"/>
<gene>
    <name evidence="6" type="ORF">DSM107003_45630</name>
</gene>
<dbReference type="PROSITE" id="PS50113">
    <property type="entry name" value="PAC"/>
    <property type="match status" value="1"/>
</dbReference>
<keyword evidence="6" id="KW-0723">Serine/threonine-protein kinase</keyword>
<dbReference type="Pfam" id="PF13191">
    <property type="entry name" value="AAA_16"/>
    <property type="match status" value="1"/>
</dbReference>
<sequence>MITLPGYRVNEKIYDGFRTLVYRGIKESDQKSIVIKLHKSEYPTFSELVQFRNQYIIAKNLNLPGIISPISLENYRNGFALIMEDFGDISLKDYNNSKNLDLEEFLNIAIAISEILEGLYHHHIIHKDIKPHNILINPQTKQVKLIDFSISSLLPRENQEIQNPNVLEGTLAYMSPEQTGRMNRGIDYRTDLYSLGVTFYELLTNRLPFQSNDPMELVYSHIAQKPISPIEVNPAIPQIVNDIIIKLMAKTPEERYQSAFGLRYDLENCLQKWQTNNEIPQFILGQRDISDRFFIPEKLYGRETEVFTLLAAFDRISQGTIEMMLVAGFSGIGKTAIVNEVHKPIIRQRGYFIVGKFDQFKRNIPFSALVQAFQNLMRQLLTERVGSLASWNTKILSALGENGQVIIDVIPELERIIGKQPKVPELTPTAAQNRFNILFEKFIQVFASKEHPLVIFLDDLQWADSASLKLIQLLMTEGKLGYLLIIGAYRDNEVHLTHPLILTLDEIRKNHAIVNQITLAALNLHNLNRLIADTFNCPSERALPLTELVHQKTQGNPFFANQFLKFLHQDGIISFNFNSRFWQCDITQVKSLAASNDVVEFMATQLQKLPEKTKEVLKLAACIGNQFDLDSLAIVYEKSQAETAADLWLGLQEGLILPQSETYKLFQEDPSLSKQNPIINNREQIIIYYKFLHDRVQQAAYFLIPESQKQSTHLKIGQLLLRNISLKAREEKIFEIVNQLNIGINLLDYQAERDELAQLNLIAGTKALAATAYTAAAKYLNVGIELLAPDSWEHEYDLTLALYEKAAEAAYLSTDFEQIEKLSEVVIQQAKSLLDKIKIYEIKIQAYTVQNQLLKAVETALSVVKLLGINFPEKPINLNILLGMLGTKLTLARKKPADLINLPLMSEPLKLAAMQLLLSVQSAAYLAVPQLFPLIIFKQINLSAQYGNTYESVVVYGTYGLILGGIVGDIETGYQFGQLALSLLERLNAKKVKTKTLFLIYNFIFHWKDHAKEGVKPLLDAYFNGLETGDLEFAAYSAHQYCFRLYAIGEKLTEVAKEMETYNDAISKLKQTTALNYNKIYHQAVLNLIGSSENPCILSGEVYDEQIMLPIHLSANDQTATYNLYFNKLILCYLFADYVQAIENAEKAEKNLESVVGSPFVPLFYFYDSLSRLAIYPDTSKSKQKQLLAQVQANQKKMQKWAKLAPMNYLHKFYLVEAERYRIFGQNVKAMECYQCAIAESRKYEYLNEEALAQELAAKFYLAWGYQPIAQTYLINAYYAYARWGAKAKLKDLEKRYPQLLIPIFNRDTNINTSDTLAQMTIGTLCSTNTSSSAVLDLATVIEASQALSGEIILEQLLSTLMQAAIKNAGAQKCIFILQKGGNLVIEATGFSGTTNLEILCVTSLLKSIPVETSSEIPVSLINYVSRTLETLVFDDATTQKTFAADPYIIQHQPKSVLCSPIINQGKLVGILYLENNLTTGAFTADRLEVLKILFSQTAISIENAKLYSEVKESERRLAQFLEAVSVGVFVVDGNGKPYYANRTAQQILGQEIVTHTYNEQLAELYQVYLGRNLRERDALMQALKGETTTVDDMEICQVDKVIPIEVWGTPIFDEQGNIAYAIIAFQDITERKKAEAERERFTNELFQLNQAFSHFVPRQFLQLLEKESIVDVKLGDNIQQEMSVLFSDIRDFTSISETMTPEDNFKFINSYLSCMEPAIIENQGFIDKYIGDAIMALFSRSADDAVKAAIDMLSRVVEYNENGQSLGYPAIKIGIGINTGSLMLGTVGGQNRMDGTVISDAVNLASRIEGLTKNYGVSLLISHHTYSRLQNANQYHIRLIDRVKVKGKSQMVSIFEVFDADSPELREGKLMTRLIFEEALLLYNNCSFREAAERFKDCLRCNPGDRVSQIYVERCQQL</sequence>
<dbReference type="InterPro" id="IPR011009">
    <property type="entry name" value="Kinase-like_dom_sf"/>
</dbReference>
<dbReference type="Gene3D" id="3.40.50.300">
    <property type="entry name" value="P-loop containing nucleotide triphosphate hydrolases"/>
    <property type="match status" value="1"/>
</dbReference>
<dbReference type="SUPFAM" id="SSF52540">
    <property type="entry name" value="P-loop containing nucleoside triphosphate hydrolases"/>
    <property type="match status" value="1"/>
</dbReference>
<dbReference type="GO" id="GO:0004674">
    <property type="term" value="F:protein serine/threonine kinase activity"/>
    <property type="evidence" value="ECO:0007669"/>
    <property type="project" value="UniProtKB-KW"/>
</dbReference>
<organism evidence="6 7">
    <name type="scientific">Trichormus variabilis SAG 1403-4b</name>
    <dbReference type="NCBI Taxonomy" id="447716"/>
    <lineage>
        <taxon>Bacteria</taxon>
        <taxon>Bacillati</taxon>
        <taxon>Cyanobacteriota</taxon>
        <taxon>Cyanophyceae</taxon>
        <taxon>Nostocales</taxon>
        <taxon>Nostocaceae</taxon>
        <taxon>Trichormus</taxon>
    </lineage>
</organism>
<comment type="caution">
    <text evidence="6">The sequence shown here is derived from an EMBL/GenBank/DDBJ whole genome shotgun (WGS) entry which is preliminary data.</text>
</comment>
<dbReference type="PROSITE" id="PS50112">
    <property type="entry name" value="PAS"/>
    <property type="match status" value="1"/>
</dbReference>
<dbReference type="SUPFAM" id="SSF56112">
    <property type="entry name" value="Protein kinase-like (PK-like)"/>
    <property type="match status" value="1"/>
</dbReference>
<dbReference type="Pfam" id="PF01590">
    <property type="entry name" value="GAF"/>
    <property type="match status" value="1"/>
</dbReference>
<dbReference type="SMART" id="SM00065">
    <property type="entry name" value="GAF"/>
    <property type="match status" value="1"/>
</dbReference>
<dbReference type="SUPFAM" id="SSF55781">
    <property type="entry name" value="GAF domain-like"/>
    <property type="match status" value="1"/>
</dbReference>
<dbReference type="Pfam" id="PF00211">
    <property type="entry name" value="Guanylate_cyc"/>
    <property type="match status" value="1"/>
</dbReference>
<dbReference type="GO" id="GO:0004016">
    <property type="term" value="F:adenylate cyclase activity"/>
    <property type="evidence" value="ECO:0007669"/>
    <property type="project" value="UniProtKB-ARBA"/>
</dbReference>
<dbReference type="InterPro" id="IPR001054">
    <property type="entry name" value="A/G_cyclase"/>
</dbReference>
<dbReference type="Gene3D" id="1.10.510.10">
    <property type="entry name" value="Transferase(Phosphotransferase) domain 1"/>
    <property type="match status" value="1"/>
</dbReference>
<dbReference type="Pfam" id="PF00069">
    <property type="entry name" value="Pkinase"/>
    <property type="match status" value="1"/>
</dbReference>
<reference evidence="6 7" key="1">
    <citation type="journal article" date="2019" name="Genome Biol. Evol.">
        <title>Day and night: Metabolic profiles and evolutionary relationships of six axenic non-marine cyanobacteria.</title>
        <authorList>
            <person name="Will S.E."/>
            <person name="Henke P."/>
            <person name="Boedeker C."/>
            <person name="Huang S."/>
            <person name="Brinkmann H."/>
            <person name="Rohde M."/>
            <person name="Jarek M."/>
            <person name="Friedl T."/>
            <person name="Seufert S."/>
            <person name="Schumacher M."/>
            <person name="Overmann J."/>
            <person name="Neumann-Schaal M."/>
            <person name="Petersen J."/>
        </authorList>
    </citation>
    <scope>NUCLEOTIDE SEQUENCE [LARGE SCALE GENOMIC DNA]</scope>
    <source>
        <strain evidence="6 7">SAG 1403-4b</strain>
    </source>
</reference>
<dbReference type="PROSITE" id="PS00108">
    <property type="entry name" value="PROTEIN_KINASE_ST"/>
    <property type="match status" value="1"/>
</dbReference>
<dbReference type="OrthoDB" id="573511at2"/>
<feature type="domain" description="Guanylate cyclase" evidence="5">
    <location>
        <begin position="1684"/>
        <end position="1810"/>
    </location>
</feature>